<feature type="region of interest" description="Disordered" evidence="1">
    <location>
        <begin position="1"/>
        <end position="43"/>
    </location>
</feature>
<name>A0A392SJ18_9FABA</name>
<evidence type="ECO:0000313" key="3">
    <source>
        <dbReference type="Proteomes" id="UP000265520"/>
    </source>
</evidence>
<keyword evidence="3" id="KW-1185">Reference proteome</keyword>
<dbReference type="Proteomes" id="UP000265520">
    <property type="component" value="Unassembled WGS sequence"/>
</dbReference>
<evidence type="ECO:0000313" key="2">
    <source>
        <dbReference type="EMBL" id="MCI48442.1"/>
    </source>
</evidence>
<proteinExistence type="predicted"/>
<reference evidence="2 3" key="1">
    <citation type="journal article" date="2018" name="Front. Plant Sci.">
        <title>Red Clover (Trifolium pratense) and Zigzag Clover (T. medium) - A Picture of Genomic Similarities and Differences.</title>
        <authorList>
            <person name="Dluhosova J."/>
            <person name="Istvanek J."/>
            <person name="Nedelnik J."/>
            <person name="Repkova J."/>
        </authorList>
    </citation>
    <scope>NUCLEOTIDE SEQUENCE [LARGE SCALE GENOMIC DNA]</scope>
    <source>
        <strain evidence="3">cv. 10/8</strain>
        <tissue evidence="2">Leaf</tissue>
    </source>
</reference>
<evidence type="ECO:0000256" key="1">
    <source>
        <dbReference type="SAM" id="MobiDB-lite"/>
    </source>
</evidence>
<protein>
    <submittedName>
        <fullName evidence="2">Uncharacterized protein</fullName>
    </submittedName>
</protein>
<organism evidence="2 3">
    <name type="scientific">Trifolium medium</name>
    <dbReference type="NCBI Taxonomy" id="97028"/>
    <lineage>
        <taxon>Eukaryota</taxon>
        <taxon>Viridiplantae</taxon>
        <taxon>Streptophyta</taxon>
        <taxon>Embryophyta</taxon>
        <taxon>Tracheophyta</taxon>
        <taxon>Spermatophyta</taxon>
        <taxon>Magnoliopsida</taxon>
        <taxon>eudicotyledons</taxon>
        <taxon>Gunneridae</taxon>
        <taxon>Pentapetalae</taxon>
        <taxon>rosids</taxon>
        <taxon>fabids</taxon>
        <taxon>Fabales</taxon>
        <taxon>Fabaceae</taxon>
        <taxon>Papilionoideae</taxon>
        <taxon>50 kb inversion clade</taxon>
        <taxon>NPAAA clade</taxon>
        <taxon>Hologalegina</taxon>
        <taxon>IRL clade</taxon>
        <taxon>Trifolieae</taxon>
        <taxon>Trifolium</taxon>
    </lineage>
</organism>
<accession>A0A392SJ18</accession>
<dbReference type="EMBL" id="LXQA010386681">
    <property type="protein sequence ID" value="MCI48442.1"/>
    <property type="molecule type" value="Genomic_DNA"/>
</dbReference>
<dbReference type="AlphaFoldDB" id="A0A392SJ18"/>
<feature type="non-terminal residue" evidence="2">
    <location>
        <position position="43"/>
    </location>
</feature>
<comment type="caution">
    <text evidence="2">The sequence shown here is derived from an EMBL/GenBank/DDBJ whole genome shotgun (WGS) entry which is preliminary data.</text>
</comment>
<sequence length="43" mass="4619">MASQKQTEMGPGEHWRESASTGEGLGSWLPLAECSLSDQARAQ</sequence>